<reference evidence="3 4" key="1">
    <citation type="submission" date="2021-03" db="EMBL/GenBank/DDBJ databases">
        <title>The complete genome sequence of Acetobacter suratthaniensis TBRC 1719.</title>
        <authorList>
            <person name="Charoenyingcharoen P."/>
            <person name="Yukphan P."/>
        </authorList>
    </citation>
    <scope>NUCLEOTIDE SEQUENCE [LARGE SCALE GENOMIC DNA]</scope>
    <source>
        <strain evidence="3 4">TBRC 1719</strain>
    </source>
</reference>
<organism evidence="3 4">
    <name type="scientific">Acetobacter suratthaniensis</name>
    <dbReference type="NCBI Taxonomy" id="1502841"/>
    <lineage>
        <taxon>Bacteria</taxon>
        <taxon>Pseudomonadati</taxon>
        <taxon>Pseudomonadota</taxon>
        <taxon>Alphaproteobacteria</taxon>
        <taxon>Acetobacterales</taxon>
        <taxon>Acetobacteraceae</taxon>
        <taxon>Acetobacter</taxon>
    </lineage>
</organism>
<dbReference type="RefSeq" id="WP_207854361.1">
    <property type="nucleotide sequence ID" value="NZ_JAFVMG010000007.1"/>
</dbReference>
<dbReference type="InterPro" id="IPR059188">
    <property type="entry name" value="Znf_CLPX-like"/>
</dbReference>
<keyword evidence="1" id="KW-0862">Zinc</keyword>
<dbReference type="InterPro" id="IPR010603">
    <property type="entry name" value="Znf_CppX_C4"/>
</dbReference>
<evidence type="ECO:0000259" key="2">
    <source>
        <dbReference type="PROSITE" id="PS51902"/>
    </source>
</evidence>
<keyword evidence="4" id="KW-1185">Reference proteome</keyword>
<feature type="binding site" evidence="1">
    <location>
        <position position="32"/>
    </location>
    <ligand>
        <name>Zn(2+)</name>
        <dbReference type="ChEBI" id="CHEBI:29105"/>
    </ligand>
</feature>
<sequence length="75" mass="8375">MADDSKMLHCDFCGKSNHDVRMLVGGLKANICNECVGLAWQLSKESEIRESVGRMVKRVMFPVLAIRDFFAGKPS</sequence>
<feature type="binding site" evidence="1">
    <location>
        <position position="13"/>
    </location>
    <ligand>
        <name>Zn(2+)</name>
        <dbReference type="ChEBI" id="CHEBI:29105"/>
    </ligand>
</feature>
<feature type="binding site" evidence="1">
    <location>
        <position position="35"/>
    </location>
    <ligand>
        <name>Zn(2+)</name>
        <dbReference type="ChEBI" id="CHEBI:29105"/>
    </ligand>
</feature>
<feature type="domain" description="ClpX-type ZB" evidence="2">
    <location>
        <begin position="1"/>
        <end position="51"/>
    </location>
</feature>
<dbReference type="Pfam" id="PF06689">
    <property type="entry name" value="zf-C4_ClpX"/>
    <property type="match status" value="1"/>
</dbReference>
<accession>A0ABS3LMC5</accession>
<dbReference type="InterPro" id="IPR038366">
    <property type="entry name" value="Znf_CppX_C4_sf"/>
</dbReference>
<comment type="similarity">
    <text evidence="1">Belongs to the ClpX chaperone family.</text>
</comment>
<dbReference type="SMART" id="SM00994">
    <property type="entry name" value="zf-C4_ClpX"/>
    <property type="match status" value="1"/>
</dbReference>
<dbReference type="Gene3D" id="6.20.220.10">
    <property type="entry name" value="ClpX chaperone, C4-type zinc finger domain"/>
    <property type="match status" value="1"/>
</dbReference>
<comment type="caution">
    <text evidence="3">The sequence shown here is derived from an EMBL/GenBank/DDBJ whole genome shotgun (WGS) entry which is preliminary data.</text>
</comment>
<proteinExistence type="inferred from homology"/>
<keyword evidence="1" id="KW-0143">Chaperone</keyword>
<dbReference type="EMBL" id="JAFVMG010000007">
    <property type="protein sequence ID" value="MBO1328532.1"/>
    <property type="molecule type" value="Genomic_DNA"/>
</dbReference>
<dbReference type="SUPFAM" id="SSF57716">
    <property type="entry name" value="Glucocorticoid receptor-like (DNA-binding domain)"/>
    <property type="match status" value="1"/>
</dbReference>
<dbReference type="Proteomes" id="UP000664399">
    <property type="component" value="Unassembled WGS sequence"/>
</dbReference>
<protein>
    <recommendedName>
        <fullName evidence="2">ClpX-type ZB domain-containing protein</fullName>
    </recommendedName>
</protein>
<evidence type="ECO:0000313" key="4">
    <source>
        <dbReference type="Proteomes" id="UP000664399"/>
    </source>
</evidence>
<evidence type="ECO:0000256" key="1">
    <source>
        <dbReference type="PROSITE-ProRule" id="PRU01250"/>
    </source>
</evidence>
<gene>
    <name evidence="3" type="ORF">J2D75_08580</name>
</gene>
<dbReference type="PROSITE" id="PS51902">
    <property type="entry name" value="CLPX_ZB"/>
    <property type="match status" value="1"/>
</dbReference>
<feature type="binding site" evidence="1">
    <location>
        <position position="10"/>
    </location>
    <ligand>
        <name>Zn(2+)</name>
        <dbReference type="ChEBI" id="CHEBI:29105"/>
    </ligand>
</feature>
<keyword evidence="1" id="KW-0479">Metal-binding</keyword>
<name>A0ABS3LMC5_9PROT</name>
<evidence type="ECO:0000313" key="3">
    <source>
        <dbReference type="EMBL" id="MBO1328532.1"/>
    </source>
</evidence>